<keyword evidence="4 7" id="KW-0812">Transmembrane</keyword>
<dbReference type="EMBL" id="CP025628">
    <property type="protein sequence ID" value="AWD32178.1"/>
    <property type="molecule type" value="Genomic_DNA"/>
</dbReference>
<dbReference type="Proteomes" id="UP000266796">
    <property type="component" value="Chromosome"/>
</dbReference>
<comment type="caution">
    <text evidence="7">Lacks conserved residue(s) required for the propagation of feature annotation.</text>
</comment>
<comment type="subcellular location">
    <subcellularLocation>
        <location evidence="7">Cell inner membrane</location>
        <topology evidence="7">Multi-pass membrane protein</topology>
    </subcellularLocation>
    <subcellularLocation>
        <location evidence="1">Membrane</location>
        <topology evidence="1">Multi-pass membrane protein</topology>
    </subcellularLocation>
</comment>
<dbReference type="Pfam" id="PF02405">
    <property type="entry name" value="MlaE"/>
    <property type="match status" value="1"/>
</dbReference>
<keyword evidence="9" id="KW-1185">Reference proteome</keyword>
<evidence type="ECO:0000256" key="2">
    <source>
        <dbReference type="ARBA" id="ARBA00007556"/>
    </source>
</evidence>
<organism evidence="8 9">
    <name type="scientific">Candidatus Kinetoplastidibacterium kentomonadis</name>
    <dbReference type="NCBI Taxonomy" id="1576550"/>
    <lineage>
        <taxon>Bacteria</taxon>
        <taxon>Pseudomonadati</taxon>
        <taxon>Pseudomonadota</taxon>
        <taxon>Betaproteobacteria</taxon>
        <taxon>Candidatus Kinetoplastidibacterium</taxon>
    </lineage>
</organism>
<name>A0A3Q8ETD6_9PROT</name>
<dbReference type="InterPro" id="IPR003453">
    <property type="entry name" value="ABC_MlaE_roteobac"/>
</dbReference>
<dbReference type="AlphaFoldDB" id="A0A3Q8ETD6"/>
<dbReference type="KEGG" id="kso:CKSOR_00033"/>
<feature type="transmembrane region" description="Helical" evidence="7">
    <location>
        <begin position="216"/>
        <end position="236"/>
    </location>
</feature>
<evidence type="ECO:0000256" key="3">
    <source>
        <dbReference type="ARBA" id="ARBA00022448"/>
    </source>
</evidence>
<dbReference type="PANTHER" id="PTHR30188">
    <property type="entry name" value="ABC TRANSPORTER PERMEASE PROTEIN-RELATED"/>
    <property type="match status" value="1"/>
</dbReference>
<dbReference type="GO" id="GO:0043190">
    <property type="term" value="C:ATP-binding cassette (ABC) transporter complex"/>
    <property type="evidence" value="ECO:0007669"/>
    <property type="project" value="InterPro"/>
</dbReference>
<evidence type="ECO:0000256" key="4">
    <source>
        <dbReference type="ARBA" id="ARBA00022692"/>
    </source>
</evidence>
<evidence type="ECO:0000313" key="8">
    <source>
        <dbReference type="EMBL" id="AWD32178.1"/>
    </source>
</evidence>
<keyword evidence="3" id="KW-0813">Transport</keyword>
<evidence type="ECO:0000256" key="5">
    <source>
        <dbReference type="ARBA" id="ARBA00022989"/>
    </source>
</evidence>
<keyword evidence="7" id="KW-1003">Cell membrane</keyword>
<keyword evidence="6 7" id="KW-0472">Membrane</keyword>
<comment type="similarity">
    <text evidence="2 7">Belongs to the MlaE permease family.</text>
</comment>
<gene>
    <name evidence="8" type="primary">mlaE</name>
    <name evidence="8" type="ORF">CKSOR_00033</name>
</gene>
<evidence type="ECO:0000256" key="6">
    <source>
        <dbReference type="ARBA" id="ARBA00023136"/>
    </source>
</evidence>
<feature type="transmembrane region" description="Helical" evidence="7">
    <location>
        <begin position="166"/>
        <end position="196"/>
    </location>
</feature>
<feature type="transmembrane region" description="Helical" evidence="7">
    <location>
        <begin position="74"/>
        <end position="93"/>
    </location>
</feature>
<dbReference type="PANTHER" id="PTHR30188:SF4">
    <property type="entry name" value="PROTEIN TRIGALACTOSYLDIACYLGLYCEROL 1, CHLOROPLASTIC"/>
    <property type="match status" value="1"/>
</dbReference>
<feature type="transmembrane region" description="Helical" evidence="7">
    <location>
        <begin position="256"/>
        <end position="276"/>
    </location>
</feature>
<dbReference type="GO" id="GO:0005548">
    <property type="term" value="F:phospholipid transporter activity"/>
    <property type="evidence" value="ECO:0007669"/>
    <property type="project" value="TreeGrafter"/>
</dbReference>
<sequence>MHLKNGYWTKELLRTMIKILKTIISFLKKKIIFAYMYIHERIKFLLTIMLNCHIIISRPKLIIDQIFFIGNKSISIISASGLFVGLVLGLQGYHHLKRYGAEQTLGLVVGLSLIRELGPVITSLLFTGRAGTSITAEIGLMQIGEQISAMEIMSINPIKRILAPRFLAGIISIPILVSIFNVIGILGGWIIGVLFFEIDNSMFWTLMQEGIDSRDILNSLIKSIIFGFAILFTTLFEGMKSKHSPSGVALATTKTVIIGSLYILVLDLLLTTIMFIN</sequence>
<evidence type="ECO:0000256" key="7">
    <source>
        <dbReference type="RuleBase" id="RU362044"/>
    </source>
</evidence>
<reference evidence="8 9" key="1">
    <citation type="journal article" date="2018" name="Parasitology">
        <title>The reduced genome of Candidatus Kinetoplastibacterium sorsogonicusi, the endosymbiont of Kentomonas sorsogonicus (Trypanosomatidae): loss of the haem-synthesis pathway.</title>
        <authorList>
            <person name="Silva F.M."/>
            <person name="Kostygov A.Y."/>
            <person name="Spodareva V.V."/>
            <person name="Butenko A."/>
            <person name="Tossou R."/>
            <person name="Lukes J."/>
            <person name="Yurchenko V."/>
            <person name="Alves J.M.P."/>
        </authorList>
    </citation>
    <scope>NUCLEOTIDE SEQUENCE [LARGE SCALE GENOMIC DNA]</scope>
    <source>
        <strain evidence="8 9">MF-08</strain>
    </source>
</reference>
<dbReference type="InterPro" id="IPR030802">
    <property type="entry name" value="Permease_MalE"/>
</dbReference>
<accession>A0A3Q8ETD6</accession>
<proteinExistence type="inferred from homology"/>
<evidence type="ECO:0000313" key="9">
    <source>
        <dbReference type="Proteomes" id="UP000266796"/>
    </source>
</evidence>
<protein>
    <submittedName>
        <fullName evidence="8">Putative phospholipid ABC transporter permease protein MlaE</fullName>
    </submittedName>
</protein>
<keyword evidence="7" id="KW-0997">Cell inner membrane</keyword>
<evidence type="ECO:0000256" key="1">
    <source>
        <dbReference type="ARBA" id="ARBA00004141"/>
    </source>
</evidence>
<dbReference type="NCBIfam" id="TIGR00056">
    <property type="entry name" value="MlaE family lipid ABC transporter permease subunit"/>
    <property type="match status" value="1"/>
</dbReference>
<keyword evidence="5 7" id="KW-1133">Transmembrane helix</keyword>